<evidence type="ECO:0000259" key="11">
    <source>
        <dbReference type="Pfam" id="PF00850"/>
    </source>
</evidence>
<evidence type="ECO:0000256" key="8">
    <source>
        <dbReference type="ARBA" id="ARBA00023242"/>
    </source>
</evidence>
<dbReference type="eggNOG" id="KOG1342">
    <property type="taxonomic scope" value="Eukaryota"/>
</dbReference>
<dbReference type="PANTHER" id="PTHR10625">
    <property type="entry name" value="HISTONE DEACETYLASE HDAC1-RELATED"/>
    <property type="match status" value="1"/>
</dbReference>
<dbReference type="RefSeq" id="XP_007919396.1">
    <property type="nucleotide sequence ID" value="XM_007921205.1"/>
</dbReference>
<dbReference type="KEGG" id="tmn:UCRPA7_8694"/>
<protein>
    <recommendedName>
        <fullName evidence="2">histone deacetylase</fullName>
        <ecNumber evidence="2">3.5.1.98</ecNumber>
    </recommendedName>
</protein>
<dbReference type="GO" id="GO:0033698">
    <property type="term" value="C:Rpd3L complex"/>
    <property type="evidence" value="ECO:0007669"/>
    <property type="project" value="UniProtKB-ARBA"/>
</dbReference>
<organism evidence="12 13">
    <name type="scientific">Phaeoacremonium minimum (strain UCR-PA7)</name>
    <name type="common">Esca disease fungus</name>
    <name type="synonym">Togninia minima</name>
    <dbReference type="NCBI Taxonomy" id="1286976"/>
    <lineage>
        <taxon>Eukaryota</taxon>
        <taxon>Fungi</taxon>
        <taxon>Dikarya</taxon>
        <taxon>Ascomycota</taxon>
        <taxon>Pezizomycotina</taxon>
        <taxon>Sordariomycetes</taxon>
        <taxon>Sordariomycetidae</taxon>
        <taxon>Togniniales</taxon>
        <taxon>Togniniaceae</taxon>
        <taxon>Phaeoacremonium</taxon>
    </lineage>
</organism>
<name>R8B949_PHAM7</name>
<feature type="compositionally biased region" description="Basic and acidic residues" evidence="10">
    <location>
        <begin position="569"/>
        <end position="598"/>
    </location>
</feature>
<keyword evidence="6" id="KW-0805">Transcription regulation</keyword>
<evidence type="ECO:0000256" key="3">
    <source>
        <dbReference type="ARBA" id="ARBA00022491"/>
    </source>
</evidence>
<keyword evidence="5" id="KW-0156">Chromatin regulator</keyword>
<dbReference type="GeneID" id="19329570"/>
<keyword evidence="3" id="KW-0678">Repressor</keyword>
<keyword evidence="7" id="KW-0804">Transcription</keyword>
<dbReference type="InterPro" id="IPR023801">
    <property type="entry name" value="His_deacetylse_dom"/>
</dbReference>
<dbReference type="PRINTS" id="PR01271">
    <property type="entry name" value="HISDACETLASE"/>
</dbReference>
<evidence type="ECO:0000256" key="1">
    <source>
        <dbReference type="ARBA" id="ARBA00004123"/>
    </source>
</evidence>
<dbReference type="InterPro" id="IPR003084">
    <property type="entry name" value="HDAC_I/II"/>
</dbReference>
<dbReference type="EC" id="3.5.1.98" evidence="2"/>
<feature type="compositionally biased region" description="Acidic residues" evidence="10">
    <location>
        <begin position="409"/>
        <end position="420"/>
    </location>
</feature>
<dbReference type="InterPro" id="IPR037138">
    <property type="entry name" value="His_deacetylse_dom_sf"/>
</dbReference>
<evidence type="ECO:0000256" key="6">
    <source>
        <dbReference type="ARBA" id="ARBA00023015"/>
    </source>
</evidence>
<comment type="subcellular location">
    <subcellularLocation>
        <location evidence="1">Nucleus</location>
    </subcellularLocation>
</comment>
<dbReference type="EMBL" id="KB933372">
    <property type="protein sequence ID" value="EON95833.1"/>
    <property type="molecule type" value="Genomic_DNA"/>
</dbReference>
<evidence type="ECO:0000256" key="4">
    <source>
        <dbReference type="ARBA" id="ARBA00022801"/>
    </source>
</evidence>
<gene>
    <name evidence="12" type="ORF">UCRPA7_8694</name>
</gene>
<keyword evidence="8" id="KW-0539">Nucleus</keyword>
<feature type="compositionally biased region" description="Basic and acidic residues" evidence="10">
    <location>
        <begin position="518"/>
        <end position="542"/>
    </location>
</feature>
<evidence type="ECO:0000256" key="7">
    <source>
        <dbReference type="ARBA" id="ARBA00023163"/>
    </source>
</evidence>
<dbReference type="Proteomes" id="UP000014074">
    <property type="component" value="Unassembled WGS sequence"/>
</dbReference>
<reference evidence="13" key="1">
    <citation type="journal article" date="2013" name="Genome Announc.">
        <title>Draft genome sequence of the ascomycete Phaeoacremonium aleophilum strain UCR-PA7, a causal agent of the esca disease complex in grapevines.</title>
        <authorList>
            <person name="Blanco-Ulate B."/>
            <person name="Rolshausen P."/>
            <person name="Cantu D."/>
        </authorList>
    </citation>
    <scope>NUCLEOTIDE SEQUENCE [LARGE SCALE GENOMIC DNA]</scope>
    <source>
        <strain evidence="13">UCR-PA7</strain>
    </source>
</reference>
<evidence type="ECO:0000313" key="12">
    <source>
        <dbReference type="EMBL" id="EON95833.1"/>
    </source>
</evidence>
<dbReference type="AlphaFoldDB" id="R8B949"/>
<dbReference type="GO" id="GO:0070210">
    <property type="term" value="C:Rpd3L-Expanded complex"/>
    <property type="evidence" value="ECO:0007669"/>
    <property type="project" value="TreeGrafter"/>
</dbReference>
<accession>R8B949</accession>
<comment type="similarity">
    <text evidence="9">Belongs to the histone deacetylase family. HD Type 1 subfamily.</text>
</comment>
<dbReference type="GO" id="GO:0031507">
    <property type="term" value="P:heterochromatin formation"/>
    <property type="evidence" value="ECO:0007669"/>
    <property type="project" value="TreeGrafter"/>
</dbReference>
<dbReference type="Pfam" id="PF00850">
    <property type="entry name" value="Hist_deacetyl"/>
    <property type="match status" value="1"/>
</dbReference>
<evidence type="ECO:0000256" key="2">
    <source>
        <dbReference type="ARBA" id="ARBA00012111"/>
    </source>
</evidence>
<dbReference type="GO" id="GO:0141221">
    <property type="term" value="F:histone deacetylase activity, hydrolytic mechanism"/>
    <property type="evidence" value="ECO:0007669"/>
    <property type="project" value="UniProtKB-EC"/>
</dbReference>
<feature type="compositionally biased region" description="Basic and acidic residues" evidence="10">
    <location>
        <begin position="421"/>
        <end position="437"/>
    </location>
</feature>
<dbReference type="Gene3D" id="3.40.800.20">
    <property type="entry name" value="Histone deacetylase domain"/>
    <property type="match status" value="1"/>
</dbReference>
<dbReference type="FunFam" id="3.40.800.20:FF:000001">
    <property type="entry name" value="Histone deacetylase"/>
    <property type="match status" value="1"/>
</dbReference>
<dbReference type="InterPro" id="IPR023696">
    <property type="entry name" value="Ureohydrolase_dom_sf"/>
</dbReference>
<dbReference type="GO" id="GO:0032221">
    <property type="term" value="C:Rpd3S complex"/>
    <property type="evidence" value="ECO:0007669"/>
    <property type="project" value="UniProtKB-ARBA"/>
</dbReference>
<keyword evidence="13" id="KW-1185">Reference proteome</keyword>
<dbReference type="HOGENOM" id="CLU_007727_0_0_1"/>
<keyword evidence="4" id="KW-0378">Hydrolase</keyword>
<feature type="compositionally biased region" description="Basic and acidic residues" evidence="10">
    <location>
        <begin position="607"/>
        <end position="630"/>
    </location>
</feature>
<dbReference type="OrthoDB" id="1918432at2759"/>
<feature type="domain" description="Histone deacetylase" evidence="11">
    <location>
        <begin position="41"/>
        <end position="329"/>
    </location>
</feature>
<feature type="region of interest" description="Disordered" evidence="10">
    <location>
        <begin position="409"/>
        <end position="630"/>
    </location>
</feature>
<evidence type="ECO:0000313" key="13">
    <source>
        <dbReference type="Proteomes" id="UP000014074"/>
    </source>
</evidence>
<proteinExistence type="inferred from homology"/>
<dbReference type="SUPFAM" id="SSF52768">
    <property type="entry name" value="Arginase/deacetylase"/>
    <property type="match status" value="1"/>
</dbReference>
<dbReference type="PANTHER" id="PTHR10625:SF10">
    <property type="entry name" value="HISTONE DEACETYLASE HDAC1"/>
    <property type="match status" value="1"/>
</dbReference>
<dbReference type="PRINTS" id="PR01270">
    <property type="entry name" value="HDASUPER"/>
</dbReference>
<sequence>MTDPAGVDRSHPLYSPVSVNKKRVAYFYDSDIGNYAYVTGHPMKPHRIRLAHSLVMNYNVYKFLEVYRAKPAVFTEMTQFHTDEYIDFLQKVTPDNMDSYLKEQGKYNVGDDCPVFDGLFEFCGISAGGSMEGAARLNRQKCDIAINWAGGLHHAKKSEASGFCYVNDIVLAIIELLRFKKRVLYIDIDVHHGDGVEEAFYTTDRVMTVSFHKYGEYFPGTGELRDIGIGTGKNYAVNFPLRDGITDASYKTIFEPVISAVMEYYQPEAVVLQCGGDSLSGDRLGCFNLSMRGHANCVNFVRGFGLPTLVLGGGGYTMRNVARTWAYETGRLVGVEMDPVLPYNEYYDYYGPDYELNVRPSNMENANSTDYLEKIKIAVIENLKKTAPVPSVQMQDTPRQGLGMTDEEEAELDDLDEDEHKDERVTQRQWEKSITREDEFEESDDEDMATANGVHKTNGKRMGIMDYKNPHADTDMDSGAITPVNGQRDGSVAPAAEDEPEAENENHDGDETMEDVEAQPKDVAVDATNEDKPAEPAAKVDNDGDVDMEAAAEPETTIKQEETEPAPASEDKVASPKATEEPKDKETGSPKASAEPEKATTPAQGSDKMEVEVKDDAPAASAEPDKEKES</sequence>
<evidence type="ECO:0000256" key="10">
    <source>
        <dbReference type="SAM" id="MobiDB-lite"/>
    </source>
</evidence>
<dbReference type="InterPro" id="IPR000286">
    <property type="entry name" value="HDACs"/>
</dbReference>
<feature type="compositionally biased region" description="Acidic residues" evidence="10">
    <location>
        <begin position="543"/>
        <end position="552"/>
    </location>
</feature>
<evidence type="ECO:0000256" key="9">
    <source>
        <dbReference type="ARBA" id="ARBA00061569"/>
    </source>
</evidence>
<feature type="compositionally biased region" description="Acidic residues" evidence="10">
    <location>
        <begin position="438"/>
        <end position="448"/>
    </location>
</feature>
<evidence type="ECO:0000256" key="5">
    <source>
        <dbReference type="ARBA" id="ARBA00022853"/>
    </source>
</evidence>